<dbReference type="SUPFAM" id="SSF48371">
    <property type="entry name" value="ARM repeat"/>
    <property type="match status" value="1"/>
</dbReference>
<evidence type="ECO:0008006" key="3">
    <source>
        <dbReference type="Google" id="ProtNLM"/>
    </source>
</evidence>
<protein>
    <recommendedName>
        <fullName evidence="3">HEAT repeat protein</fullName>
    </recommendedName>
</protein>
<evidence type="ECO:0000313" key="2">
    <source>
        <dbReference type="Proteomes" id="UP001501074"/>
    </source>
</evidence>
<evidence type="ECO:0000313" key="1">
    <source>
        <dbReference type="EMBL" id="GAA3639908.1"/>
    </source>
</evidence>
<gene>
    <name evidence="1" type="ORF">GCM10022223_68870</name>
</gene>
<organism evidence="1 2">
    <name type="scientific">Kineosporia mesophila</name>
    <dbReference type="NCBI Taxonomy" id="566012"/>
    <lineage>
        <taxon>Bacteria</taxon>
        <taxon>Bacillati</taxon>
        <taxon>Actinomycetota</taxon>
        <taxon>Actinomycetes</taxon>
        <taxon>Kineosporiales</taxon>
        <taxon>Kineosporiaceae</taxon>
        <taxon>Kineosporia</taxon>
    </lineage>
</organism>
<name>A0ABP7AUE5_9ACTN</name>
<dbReference type="InterPro" id="IPR016024">
    <property type="entry name" value="ARM-type_fold"/>
</dbReference>
<keyword evidence="2" id="KW-1185">Reference proteome</keyword>
<dbReference type="Gene3D" id="1.25.10.10">
    <property type="entry name" value="Leucine-rich Repeat Variant"/>
    <property type="match status" value="2"/>
</dbReference>
<dbReference type="EMBL" id="BAAAZO010000013">
    <property type="protein sequence ID" value="GAA3639908.1"/>
    <property type="molecule type" value="Genomic_DNA"/>
</dbReference>
<proteinExistence type="predicted"/>
<dbReference type="SMART" id="SM00567">
    <property type="entry name" value="EZ_HEAT"/>
    <property type="match status" value="2"/>
</dbReference>
<dbReference type="InterPro" id="IPR011989">
    <property type="entry name" value="ARM-like"/>
</dbReference>
<dbReference type="InterPro" id="IPR004155">
    <property type="entry name" value="PBS_lyase_HEAT"/>
</dbReference>
<comment type="caution">
    <text evidence="1">The sequence shown here is derived from an EMBL/GenBank/DDBJ whole genome shotgun (WGS) entry which is preliminary data.</text>
</comment>
<reference evidence="2" key="1">
    <citation type="journal article" date="2019" name="Int. J. Syst. Evol. Microbiol.">
        <title>The Global Catalogue of Microorganisms (GCM) 10K type strain sequencing project: providing services to taxonomists for standard genome sequencing and annotation.</title>
        <authorList>
            <consortium name="The Broad Institute Genomics Platform"/>
            <consortium name="The Broad Institute Genome Sequencing Center for Infectious Disease"/>
            <person name="Wu L."/>
            <person name="Ma J."/>
        </authorList>
    </citation>
    <scope>NUCLEOTIDE SEQUENCE [LARGE SCALE GENOMIC DNA]</scope>
    <source>
        <strain evidence="2">JCM 16902</strain>
    </source>
</reference>
<sequence>MGPVVTVLSSSTLVLDVIRSVASGDAGEMAATGRVLDRMDSRAWVALSRYCGYLDHTDHKLWVPAPAARERLRQPEVPVVAAAVLSRHPDGYVRQQATQVLAAMPGTSAVATALALALLDPVPQVRTAAADALLPRFDVTQHLSALRCLVEARRRRWAQSGTALNALLDLLFQQMTVPVLLETFDRIGSRSERRWAHSLARSLGELSPPQMVTIALSDHDAWLRRAGAGWLSEDRIAVPAGLLASPDPDVRWIVLQDADDLDASDLEPLLADPAPATRALACLHAQRLGLDLGEWYRTSLWAGDSQVRAACLEGLGRFGDTRDVPELRNHLAHGTRKVRLAAERSMAKILLRF</sequence>
<dbReference type="Proteomes" id="UP001501074">
    <property type="component" value="Unassembled WGS sequence"/>
</dbReference>
<accession>A0ABP7AUE5</accession>